<gene>
    <name evidence="2" type="ORF">KY465_11930</name>
</gene>
<feature type="compositionally biased region" description="Polar residues" evidence="1">
    <location>
        <begin position="90"/>
        <end position="100"/>
    </location>
</feature>
<feature type="compositionally biased region" description="Polar residues" evidence="1">
    <location>
        <begin position="69"/>
        <end position="80"/>
    </location>
</feature>
<comment type="caution">
    <text evidence="2">The sequence shown here is derived from an EMBL/GenBank/DDBJ whole genome shotgun (WGS) entry which is preliminary data.</text>
</comment>
<dbReference type="Proteomes" id="UP001430804">
    <property type="component" value="Unassembled WGS sequence"/>
</dbReference>
<dbReference type="PANTHER" id="PTHR35175">
    <property type="entry name" value="DUF1289 DOMAIN-CONTAINING PROTEIN"/>
    <property type="match status" value="1"/>
</dbReference>
<accession>A0ABS6WPW9</accession>
<feature type="compositionally biased region" description="Basic residues" evidence="1">
    <location>
        <begin position="58"/>
        <end position="68"/>
    </location>
</feature>
<evidence type="ECO:0000313" key="2">
    <source>
        <dbReference type="EMBL" id="MBW3097991.1"/>
    </source>
</evidence>
<proteinExistence type="predicted"/>
<evidence type="ECO:0000256" key="1">
    <source>
        <dbReference type="SAM" id="MobiDB-lite"/>
    </source>
</evidence>
<dbReference type="PANTHER" id="PTHR35175:SF2">
    <property type="entry name" value="DUF1289 DOMAIN-CONTAINING PROTEIN"/>
    <property type="match status" value="1"/>
</dbReference>
<sequence length="100" mass="11256">MTIETPCILLCSIDERTGYCFGCGRSGGEIAAWMEYSDEERRALMAELPARLETIERRPRRQTRRQRLKAQTTASGSPENETLEDGPATRDQSTETGRTS</sequence>
<dbReference type="InterPro" id="IPR010710">
    <property type="entry name" value="DUF1289"/>
</dbReference>
<name>A0ABS6WPW9_9HYPH</name>
<keyword evidence="3" id="KW-1185">Reference proteome</keyword>
<dbReference type="EMBL" id="JAHWQX010000003">
    <property type="protein sequence ID" value="MBW3097991.1"/>
    <property type="molecule type" value="Genomic_DNA"/>
</dbReference>
<feature type="region of interest" description="Disordered" evidence="1">
    <location>
        <begin position="54"/>
        <end position="100"/>
    </location>
</feature>
<reference evidence="2" key="1">
    <citation type="submission" date="2021-07" db="EMBL/GenBank/DDBJ databases">
        <title>Pseudohoeflea marina sp. nov. a polyhydroxyalcanoate-producing bacterium.</title>
        <authorList>
            <person name="Zheng W."/>
            <person name="Yu S."/>
            <person name="Huang Y."/>
        </authorList>
    </citation>
    <scope>NUCLEOTIDE SEQUENCE</scope>
    <source>
        <strain evidence="2">DP4N28-3</strain>
    </source>
</reference>
<evidence type="ECO:0000313" key="3">
    <source>
        <dbReference type="Proteomes" id="UP001430804"/>
    </source>
</evidence>
<organism evidence="2 3">
    <name type="scientific">Pseudohoeflea coraliihabitans</name>
    <dbReference type="NCBI Taxonomy" id="2860393"/>
    <lineage>
        <taxon>Bacteria</taxon>
        <taxon>Pseudomonadati</taxon>
        <taxon>Pseudomonadota</taxon>
        <taxon>Alphaproteobacteria</taxon>
        <taxon>Hyphomicrobiales</taxon>
        <taxon>Rhizobiaceae</taxon>
        <taxon>Pseudohoeflea</taxon>
    </lineage>
</organism>
<protein>
    <submittedName>
        <fullName evidence="2">DUF1289 domain-containing protein</fullName>
    </submittedName>
</protein>
<dbReference type="Pfam" id="PF06945">
    <property type="entry name" value="DUF1289"/>
    <property type="match status" value="1"/>
</dbReference>